<organism evidence="1 2">
    <name type="scientific">Streptococcus equi subsp. zooepidemicus (strain MGCS10565)</name>
    <dbReference type="NCBI Taxonomy" id="552526"/>
    <lineage>
        <taxon>Bacteria</taxon>
        <taxon>Bacillati</taxon>
        <taxon>Bacillota</taxon>
        <taxon>Bacilli</taxon>
        <taxon>Lactobacillales</taxon>
        <taxon>Streptococcaceae</taxon>
        <taxon>Streptococcus</taxon>
    </lineage>
</organism>
<dbReference type="KEGG" id="sez:Sez_1593"/>
<dbReference type="EMBL" id="CP001129">
    <property type="protein sequence ID" value="ACG62926.1"/>
    <property type="molecule type" value="Genomic_DNA"/>
</dbReference>
<sequence length="56" mass="6153">MGHQDQAPEAVSDVARHIALGASRKKLTQLLQLLALDQQSCAKPFSKRAFMTFGLK</sequence>
<evidence type="ECO:0000313" key="1">
    <source>
        <dbReference type="EMBL" id="ACG62926.1"/>
    </source>
</evidence>
<protein>
    <submittedName>
        <fullName evidence="1">Uncharacterized protein</fullName>
    </submittedName>
</protein>
<accession>B4U4K9</accession>
<proteinExistence type="predicted"/>
<dbReference type="AlphaFoldDB" id="B4U4K9"/>
<dbReference type="HOGENOM" id="CLU_3012209_0_0_9"/>
<dbReference type="Proteomes" id="UP000001873">
    <property type="component" value="Chromosome"/>
</dbReference>
<gene>
    <name evidence="1" type="ordered locus">Sez_1593</name>
</gene>
<evidence type="ECO:0000313" key="2">
    <source>
        <dbReference type="Proteomes" id="UP000001873"/>
    </source>
</evidence>
<name>B4U4K9_STREM</name>
<reference evidence="1 2" key="1">
    <citation type="journal article" date="2008" name="PLoS ONE">
        <title>Genome sequence of a lancefield group C Streptococcus zooepidemicus strain causing epidemic nephritis: new information about an old disease.</title>
        <authorList>
            <person name="Beres S.B."/>
            <person name="Sesso R."/>
            <person name="Pinto S.W.L."/>
            <person name="Hoe N.P."/>
            <person name="Porcella S.F."/>
            <person name="Deleo F.R."/>
            <person name="Musser J.M."/>
        </authorList>
    </citation>
    <scope>NUCLEOTIDE SEQUENCE [LARGE SCALE GENOMIC DNA]</scope>
    <source>
        <strain evidence="1 2">MGCS10565</strain>
    </source>
</reference>